<evidence type="ECO:0000256" key="1">
    <source>
        <dbReference type="ARBA" id="ARBA00009277"/>
    </source>
</evidence>
<dbReference type="InterPro" id="IPR054353">
    <property type="entry name" value="IstA-like_C"/>
</dbReference>
<dbReference type="InterPro" id="IPR012337">
    <property type="entry name" value="RNaseH-like_sf"/>
</dbReference>
<dbReference type="Proteomes" id="UP001143509">
    <property type="component" value="Unassembled WGS sequence"/>
</dbReference>
<evidence type="ECO:0000313" key="3">
    <source>
        <dbReference type="EMBL" id="GLK48322.1"/>
    </source>
</evidence>
<dbReference type="SUPFAM" id="SSF53098">
    <property type="entry name" value="Ribonuclease H-like"/>
    <property type="match status" value="1"/>
</dbReference>
<dbReference type="NCBIfam" id="NF033546">
    <property type="entry name" value="transpos_IS21"/>
    <property type="match status" value="1"/>
</dbReference>
<dbReference type="Gene3D" id="3.30.420.10">
    <property type="entry name" value="Ribonuclease H-like superfamily/Ribonuclease H"/>
    <property type="match status" value="1"/>
</dbReference>
<evidence type="ECO:0000313" key="4">
    <source>
        <dbReference type="Proteomes" id="UP001143509"/>
    </source>
</evidence>
<proteinExistence type="inferred from homology"/>
<dbReference type="PANTHER" id="PTHR35004:SF8">
    <property type="entry name" value="TRANSPOSASE RV3428C-RELATED"/>
    <property type="match status" value="1"/>
</dbReference>
<comment type="caution">
    <text evidence="3">The sequence shown here is derived from an EMBL/GenBank/DDBJ whole genome shotgun (WGS) entry which is preliminary data.</text>
</comment>
<keyword evidence="4" id="KW-1185">Reference proteome</keyword>
<feature type="domain" description="Integrase catalytic" evidence="2">
    <location>
        <begin position="133"/>
        <end position="312"/>
    </location>
</feature>
<name>A0ABQ5T6B8_9CAUL</name>
<reference evidence="3" key="2">
    <citation type="submission" date="2023-01" db="EMBL/GenBank/DDBJ databases">
        <authorList>
            <person name="Sun Q."/>
            <person name="Evtushenko L."/>
        </authorList>
    </citation>
    <scope>NUCLEOTIDE SEQUENCE</scope>
    <source>
        <strain evidence="3">VKM B-1499</strain>
    </source>
</reference>
<evidence type="ECO:0000259" key="2">
    <source>
        <dbReference type="PROSITE" id="PS50994"/>
    </source>
</evidence>
<gene>
    <name evidence="3" type="ORF">GCM10017620_12950</name>
</gene>
<dbReference type="PROSITE" id="PS50994">
    <property type="entry name" value="INTEGRASE"/>
    <property type="match status" value="1"/>
</dbReference>
<dbReference type="Pfam" id="PF22483">
    <property type="entry name" value="Mu-transpos_C_2"/>
    <property type="match status" value="1"/>
</dbReference>
<reference evidence="3" key="1">
    <citation type="journal article" date="2014" name="Int. J. Syst. Evol. Microbiol.">
        <title>Complete genome of a new Firmicutes species belonging to the dominant human colonic microbiota ('Ruminococcus bicirculans') reveals two chromosomes and a selective capacity to utilize plant glucans.</title>
        <authorList>
            <consortium name="NISC Comparative Sequencing Program"/>
            <person name="Wegmann U."/>
            <person name="Louis P."/>
            <person name="Goesmann A."/>
            <person name="Henrissat B."/>
            <person name="Duncan S.H."/>
            <person name="Flint H.J."/>
        </authorList>
    </citation>
    <scope>NUCLEOTIDE SEQUENCE</scope>
    <source>
        <strain evidence="3">VKM B-1499</strain>
    </source>
</reference>
<dbReference type="PANTHER" id="PTHR35004">
    <property type="entry name" value="TRANSPOSASE RV3428C-RELATED"/>
    <property type="match status" value="1"/>
</dbReference>
<dbReference type="InterPro" id="IPR001584">
    <property type="entry name" value="Integrase_cat-core"/>
</dbReference>
<sequence length="514" mass="58329">MIDLVRDLSRLILTTEFGNRQISRILKCAPNTVRRYRHRLEELQMSWDQVQIISDAALLSLINDGRTGLAKPFVIPDWSLVERELRRPGVTVTLLFQEYRSTLPPEGQVMLSEREFGRRLHAFRNTLSASMRQAHKAGEKLFVDFSGKRIGYRTDEGRKVLCEVFVATLGASGYTYVEAVRSQTLPDWTMAHVRALEFFGGAPKIFVPDCLKSGVTSWRRGEVEINPTYAEVAAHYGAVVIPARPRKPKDKAQVERAVLLAQRWILAALRNRTFYSVDEVNAAIRPLLQAYNDRRFTRRKDQSRRLLFDSVERAELRSLPLNRFEFGAWSSMKTPRDYHVLADGRAYSVPHTLIGKSVRIRLGDRLVRIYHQGQEVAVHPRRTEGYEPTTLATHRPPNHRAWAERDPDDAIVWATGVGPGVKSMVESYLEENANPLIRQQKLGALRALAREHGPERLDKACRRGLLIGARAVSSIRSMLKTHMEDAPIHEAPPQPSAVSPHRNVRGAVYFGGEA</sequence>
<comment type="similarity">
    <text evidence="1">Belongs to the transposase IS21/IS408/IS1162 family.</text>
</comment>
<dbReference type="RefSeq" id="WP_271164550.1">
    <property type="nucleotide sequence ID" value="NZ_BSFD01000002.1"/>
</dbReference>
<dbReference type="EMBL" id="BSFD01000002">
    <property type="protein sequence ID" value="GLK48322.1"/>
    <property type="molecule type" value="Genomic_DNA"/>
</dbReference>
<accession>A0ABQ5T6B8</accession>
<protein>
    <submittedName>
        <fullName evidence="3">Integrase</fullName>
    </submittedName>
</protein>
<dbReference type="InterPro" id="IPR036397">
    <property type="entry name" value="RNaseH_sf"/>
</dbReference>
<organism evidence="3 4">
    <name type="scientific">Brevundimonas intermedia</name>
    <dbReference type="NCBI Taxonomy" id="74315"/>
    <lineage>
        <taxon>Bacteria</taxon>
        <taxon>Pseudomonadati</taxon>
        <taxon>Pseudomonadota</taxon>
        <taxon>Alphaproteobacteria</taxon>
        <taxon>Caulobacterales</taxon>
        <taxon>Caulobacteraceae</taxon>
        <taxon>Brevundimonas</taxon>
    </lineage>
</organism>